<protein>
    <submittedName>
        <fullName evidence="5">Ankyrin repeat and FYVE domain-containing protein 1</fullName>
    </submittedName>
</protein>
<feature type="region of interest" description="Disordered" evidence="4">
    <location>
        <begin position="1"/>
        <end position="30"/>
    </location>
</feature>
<dbReference type="PANTHER" id="PTHR24198">
    <property type="entry name" value="ANKYRIN REPEAT AND PROTEIN KINASE DOMAIN-CONTAINING PROTEIN"/>
    <property type="match status" value="1"/>
</dbReference>
<dbReference type="PROSITE" id="PS50297">
    <property type="entry name" value="ANK_REP_REGION"/>
    <property type="match status" value="1"/>
</dbReference>
<keyword evidence="1" id="KW-0677">Repeat</keyword>
<sequence>MNRTSWSPLQQGRIQLPDRRPSDAPKRNIPVPKAALEDGILHLLATAAEMQQRQDLPSAFQLYEAAIAKIKTHGLNSKTFLEGTSKKPAPLNRKTPLEWSLHVGDVASAILLLGDPNAALAALRTKVSLERIGDILDSGASIEYRIGPCGRTLLLQEAMEGRHSHVRLALDRGASVMCMDDNGDTALALALRSGESQASLIITDLLEAGADMSLKDGSGQPLLKVALENATKEVVKQVIEMPLSSENHRYIQQWATNLPTDGNQWSDRTVSVLRLLLNCGLDSNARQSNQSMSLLEMAMTRQAAGSEALIEDLLSQGARPILTSALRLATPHSLDLVLTRLTPLTDGHRQQMVSWFNGLPVQPKKWTTRDKRILTLLVEFGLDPDVRQAQAPHAPLVVCAAGNGDVELVRKLIAHRAKLSASDDDSDTALIRAAKNKNRAMYDLLKTGGASDRMFFWTIWTNYAPG</sequence>
<feature type="repeat" description="ANK" evidence="3">
    <location>
        <begin position="182"/>
        <end position="217"/>
    </location>
</feature>
<dbReference type="EMBL" id="CAJPDS010000026">
    <property type="protein sequence ID" value="CAF9920578.1"/>
    <property type="molecule type" value="Genomic_DNA"/>
</dbReference>
<dbReference type="Gene3D" id="1.25.40.20">
    <property type="entry name" value="Ankyrin repeat-containing domain"/>
    <property type="match status" value="2"/>
</dbReference>
<dbReference type="Pfam" id="PF12796">
    <property type="entry name" value="Ank_2"/>
    <property type="match status" value="1"/>
</dbReference>
<evidence type="ECO:0000256" key="4">
    <source>
        <dbReference type="SAM" id="MobiDB-lite"/>
    </source>
</evidence>
<keyword evidence="2 3" id="KW-0040">ANK repeat</keyword>
<accession>A0A8H3FEP2</accession>
<dbReference type="InterPro" id="IPR002110">
    <property type="entry name" value="Ankyrin_rpt"/>
</dbReference>
<dbReference type="InterPro" id="IPR036770">
    <property type="entry name" value="Ankyrin_rpt-contain_sf"/>
</dbReference>
<dbReference type="PROSITE" id="PS50088">
    <property type="entry name" value="ANK_REPEAT"/>
    <property type="match status" value="1"/>
</dbReference>
<evidence type="ECO:0000256" key="1">
    <source>
        <dbReference type="ARBA" id="ARBA00022737"/>
    </source>
</evidence>
<gene>
    <name evidence="5" type="primary">ANKFY1_2</name>
    <name evidence="5" type="ORF">HETSPECPRED_004290</name>
</gene>
<dbReference type="OrthoDB" id="341259at2759"/>
<keyword evidence="6" id="KW-1185">Reference proteome</keyword>
<proteinExistence type="predicted"/>
<dbReference type="SUPFAM" id="SSF48403">
    <property type="entry name" value="Ankyrin repeat"/>
    <property type="match status" value="1"/>
</dbReference>
<feature type="compositionally biased region" description="Basic and acidic residues" evidence="4">
    <location>
        <begin position="16"/>
        <end position="26"/>
    </location>
</feature>
<dbReference type="SMART" id="SM00248">
    <property type="entry name" value="ANK"/>
    <property type="match status" value="6"/>
</dbReference>
<evidence type="ECO:0000256" key="2">
    <source>
        <dbReference type="ARBA" id="ARBA00023043"/>
    </source>
</evidence>
<evidence type="ECO:0000256" key="3">
    <source>
        <dbReference type="PROSITE-ProRule" id="PRU00023"/>
    </source>
</evidence>
<dbReference type="PANTHER" id="PTHR24198:SF165">
    <property type="entry name" value="ANKYRIN REPEAT-CONTAINING PROTEIN-RELATED"/>
    <property type="match status" value="1"/>
</dbReference>
<evidence type="ECO:0000313" key="6">
    <source>
        <dbReference type="Proteomes" id="UP000664521"/>
    </source>
</evidence>
<name>A0A8H3FEP2_9LECA</name>
<organism evidence="5 6">
    <name type="scientific">Heterodermia speciosa</name>
    <dbReference type="NCBI Taxonomy" id="116794"/>
    <lineage>
        <taxon>Eukaryota</taxon>
        <taxon>Fungi</taxon>
        <taxon>Dikarya</taxon>
        <taxon>Ascomycota</taxon>
        <taxon>Pezizomycotina</taxon>
        <taxon>Lecanoromycetes</taxon>
        <taxon>OSLEUM clade</taxon>
        <taxon>Lecanoromycetidae</taxon>
        <taxon>Caliciales</taxon>
        <taxon>Physciaceae</taxon>
        <taxon>Heterodermia</taxon>
    </lineage>
</organism>
<dbReference type="Proteomes" id="UP000664521">
    <property type="component" value="Unassembled WGS sequence"/>
</dbReference>
<feature type="compositionally biased region" description="Polar residues" evidence="4">
    <location>
        <begin position="1"/>
        <end position="13"/>
    </location>
</feature>
<evidence type="ECO:0000313" key="5">
    <source>
        <dbReference type="EMBL" id="CAF9920578.1"/>
    </source>
</evidence>
<dbReference type="AlphaFoldDB" id="A0A8H3FEP2"/>
<comment type="caution">
    <text evidence="5">The sequence shown here is derived from an EMBL/GenBank/DDBJ whole genome shotgun (WGS) entry which is preliminary data.</text>
</comment>
<reference evidence="5" key="1">
    <citation type="submission" date="2021-03" db="EMBL/GenBank/DDBJ databases">
        <authorList>
            <person name="Tagirdzhanova G."/>
        </authorList>
    </citation>
    <scope>NUCLEOTIDE SEQUENCE</scope>
</reference>